<dbReference type="STRING" id="439228.SAMN06295920_11356"/>
<evidence type="ECO:0000313" key="3">
    <source>
        <dbReference type="Proteomes" id="UP000189818"/>
    </source>
</evidence>
<evidence type="ECO:0000313" key="2">
    <source>
        <dbReference type="EMBL" id="SKC05576.1"/>
    </source>
</evidence>
<accession>A0A1T5GAZ0</accession>
<proteinExistence type="predicted"/>
<protein>
    <submittedName>
        <fullName evidence="2">N-acyl-D-aspartate/D-glutamate deacylase</fullName>
    </submittedName>
</protein>
<dbReference type="Proteomes" id="UP000189818">
    <property type="component" value="Unassembled WGS sequence"/>
</dbReference>
<dbReference type="EMBL" id="FUYM01000013">
    <property type="protein sequence ID" value="SKC05576.1"/>
    <property type="molecule type" value="Genomic_DNA"/>
</dbReference>
<dbReference type="Pfam" id="PF07969">
    <property type="entry name" value="Amidohydro_3"/>
    <property type="match status" value="1"/>
</dbReference>
<dbReference type="Gene3D" id="2.30.40.10">
    <property type="entry name" value="Urease, subunit C, domain 1"/>
    <property type="match status" value="1"/>
</dbReference>
<keyword evidence="3" id="KW-1185">Reference proteome</keyword>
<sequence>MLDLLIKGGTLVDGTGAQARLADVGIQGDEIVEIGAIDTPAKRVIDARGLLVTPGWVDIHTHYDGQVTWDSQLAPSFWHGVTTIVMGNCGVGFAPVRQDKREWLIGVMEGVEDIPGAALSEGIQWEWESFPEYLDALDRRPYALNIATQIPHAALRAYVMGERGADNSEASAEEIARMAAAVREGMEAGAFGFSTTRSIMHRAIDGARVPGATAGLPELEAIARAIGDSGRGIFEVAPNGLSGDDLLAPQQEIAWMKDISQRIGIPVTFLCLQVSNAPDLWRELLAECRAARKTGADVTPQVYSRAVGAILTLENKINPFFESPTMRSLDDLPFEERVRRLKADPALRAAIAAEGAQGQTRKGDQYKKLFGDAWKDMYPVTTPIDYEPDPANSISAIAQREGRDPRAVALDALLEDDGRGAILHQMAGYNYGDLEAQREMLSDPDTVLGGGDGGAHVAVICDAGVPTFMLTHWARDRERGSKLPLEMVVKKQTSDTARTYGLTGRGQISVGYKADINLIDFDKLGFLQPHLTNDLPTGAPRLMQKATGYVATIVNGVVIQENGEDSGARPGGLLRSVAARRPAPVAA</sequence>
<dbReference type="Gene3D" id="3.20.20.140">
    <property type="entry name" value="Metal-dependent hydrolases"/>
    <property type="match status" value="2"/>
</dbReference>
<reference evidence="3" key="1">
    <citation type="submission" date="2017-02" db="EMBL/GenBank/DDBJ databases">
        <authorList>
            <person name="Varghese N."/>
            <person name="Submissions S."/>
        </authorList>
    </citation>
    <scope>NUCLEOTIDE SEQUENCE [LARGE SCALE GENOMIC DNA]</scope>
    <source>
        <strain evidence="3">UM2</strain>
    </source>
</reference>
<dbReference type="GO" id="GO:0005829">
    <property type="term" value="C:cytosol"/>
    <property type="evidence" value="ECO:0007669"/>
    <property type="project" value="TreeGrafter"/>
</dbReference>
<organism evidence="2 3">
    <name type="scientific">Rhizorhabdus histidinilytica</name>
    <dbReference type="NCBI Taxonomy" id="439228"/>
    <lineage>
        <taxon>Bacteria</taxon>
        <taxon>Pseudomonadati</taxon>
        <taxon>Pseudomonadota</taxon>
        <taxon>Alphaproteobacteria</taxon>
        <taxon>Sphingomonadales</taxon>
        <taxon>Sphingomonadaceae</taxon>
        <taxon>Rhizorhabdus</taxon>
    </lineage>
</organism>
<dbReference type="InterPro" id="IPR011059">
    <property type="entry name" value="Metal-dep_hydrolase_composite"/>
</dbReference>
<dbReference type="PANTHER" id="PTHR11647">
    <property type="entry name" value="HYDRANTOINASE/DIHYDROPYRIMIDINASE FAMILY MEMBER"/>
    <property type="match status" value="1"/>
</dbReference>
<dbReference type="InterPro" id="IPR032466">
    <property type="entry name" value="Metal_Hydrolase"/>
</dbReference>
<dbReference type="SUPFAM" id="SSF51556">
    <property type="entry name" value="Metallo-dependent hydrolases"/>
    <property type="match status" value="1"/>
</dbReference>
<feature type="domain" description="Amidohydrolase 3" evidence="1">
    <location>
        <begin position="43"/>
        <end position="559"/>
    </location>
</feature>
<dbReference type="GO" id="GO:0016812">
    <property type="term" value="F:hydrolase activity, acting on carbon-nitrogen (but not peptide) bonds, in cyclic amides"/>
    <property type="evidence" value="ECO:0007669"/>
    <property type="project" value="TreeGrafter"/>
</dbReference>
<dbReference type="CDD" id="cd01297">
    <property type="entry name" value="D-aminoacylase"/>
    <property type="match status" value="1"/>
</dbReference>
<name>A0A1T5GAZ0_9SPHN</name>
<dbReference type="RefSeq" id="WP_079650403.1">
    <property type="nucleotide sequence ID" value="NZ_FUYM01000013.1"/>
</dbReference>
<dbReference type="InterPro" id="IPR050378">
    <property type="entry name" value="Metallo-dep_Hydrolases_sf"/>
</dbReference>
<dbReference type="AlphaFoldDB" id="A0A1T5GAZ0"/>
<gene>
    <name evidence="2" type="ORF">SAMN06295920_11356</name>
</gene>
<dbReference type="PANTHER" id="PTHR11647:SF1">
    <property type="entry name" value="COLLAPSIN RESPONSE MEDIATOR PROTEIN"/>
    <property type="match status" value="1"/>
</dbReference>
<dbReference type="OrthoDB" id="9766983at2"/>
<dbReference type="SUPFAM" id="SSF51338">
    <property type="entry name" value="Composite domain of metallo-dependent hydrolases"/>
    <property type="match status" value="1"/>
</dbReference>
<evidence type="ECO:0000259" key="1">
    <source>
        <dbReference type="Pfam" id="PF07969"/>
    </source>
</evidence>
<dbReference type="InterPro" id="IPR013108">
    <property type="entry name" value="Amidohydro_3"/>
</dbReference>